<dbReference type="NCBIfam" id="TIGR01856">
    <property type="entry name" value="hisJ_fam"/>
    <property type="match status" value="1"/>
</dbReference>
<comment type="pathway">
    <text evidence="1 8">Amino-acid biosynthesis; L-histidine biosynthesis; L-histidine from 5-phospho-alpha-D-ribose 1-diphosphate: step 8/9.</text>
</comment>
<evidence type="ECO:0000256" key="7">
    <source>
        <dbReference type="ARBA" id="ARBA00049158"/>
    </source>
</evidence>
<comment type="catalytic activity">
    <reaction evidence="7 8">
        <text>L-histidinol phosphate + H2O = L-histidinol + phosphate</text>
        <dbReference type="Rhea" id="RHEA:14465"/>
        <dbReference type="ChEBI" id="CHEBI:15377"/>
        <dbReference type="ChEBI" id="CHEBI:43474"/>
        <dbReference type="ChEBI" id="CHEBI:57699"/>
        <dbReference type="ChEBI" id="CHEBI:57980"/>
        <dbReference type="EC" id="3.1.3.15"/>
    </reaction>
</comment>
<keyword evidence="4 8" id="KW-0028">Amino-acid biosynthesis</keyword>
<evidence type="ECO:0000256" key="4">
    <source>
        <dbReference type="ARBA" id="ARBA00022605"/>
    </source>
</evidence>
<comment type="caution">
    <text evidence="10">The sequence shown here is derived from an EMBL/GenBank/DDBJ whole genome shotgun (WGS) entry which is preliminary data.</text>
</comment>
<dbReference type="GO" id="GO:0004401">
    <property type="term" value="F:histidinol-phosphatase activity"/>
    <property type="evidence" value="ECO:0007669"/>
    <property type="project" value="UniProtKB-UniRule"/>
</dbReference>
<feature type="domain" description="PHP" evidence="9">
    <location>
        <begin position="4"/>
        <end position="209"/>
    </location>
</feature>
<proteinExistence type="inferred from homology"/>
<evidence type="ECO:0000256" key="3">
    <source>
        <dbReference type="ARBA" id="ARBA00013085"/>
    </source>
</evidence>
<evidence type="ECO:0000259" key="9">
    <source>
        <dbReference type="Pfam" id="PF02811"/>
    </source>
</evidence>
<protein>
    <recommendedName>
        <fullName evidence="3 8">Histidinol-phosphatase</fullName>
        <shortName evidence="8">HolPase</shortName>
        <ecNumber evidence="3 8">3.1.3.15</ecNumber>
    </recommendedName>
</protein>
<dbReference type="EC" id="3.1.3.15" evidence="3 8"/>
<sequence>MLVDYHIHTAHSTDAKNTLAEYCERALEIGLAQICFTNHCELDKERNDNFIVFNDQRQPIDQKGIERLFNDINRGREQYEQNGLDVRIGIEIGFFPGIERQVDFLTRNIQVDYVLGSIHCLDHICIDSSKEFEYYFADHPAQVMINNYYQAINDLVSCGLFDAVAHLDVYKKYGIDYYGRDITYIPEDLLNLIFKNILVKGVALEVNTAGLRRIGQIYPSGDILNLAKTAGIDRLVIGSDAHCVEDLGKGLNEGYECIRNHGYSEVCTFKNRQPTKIRPAGKVREKPKTVIGNP</sequence>
<evidence type="ECO:0000256" key="1">
    <source>
        <dbReference type="ARBA" id="ARBA00004970"/>
    </source>
</evidence>
<accession>A0A1F4UCH0</accession>
<evidence type="ECO:0000256" key="2">
    <source>
        <dbReference type="ARBA" id="ARBA00009152"/>
    </source>
</evidence>
<name>A0A1F4UCH0_UNCW3</name>
<evidence type="ECO:0000256" key="8">
    <source>
        <dbReference type="RuleBase" id="RU366003"/>
    </source>
</evidence>
<dbReference type="GO" id="GO:0005737">
    <property type="term" value="C:cytoplasm"/>
    <property type="evidence" value="ECO:0007669"/>
    <property type="project" value="TreeGrafter"/>
</dbReference>
<keyword evidence="6 8" id="KW-0368">Histidine biosynthesis</keyword>
<comment type="similarity">
    <text evidence="2 8">Belongs to the PHP hydrolase family. HisK subfamily.</text>
</comment>
<organism evidence="10 11">
    <name type="scientific">candidate division WOR-3 bacterium RBG_13_43_14</name>
    <dbReference type="NCBI Taxonomy" id="1802590"/>
    <lineage>
        <taxon>Bacteria</taxon>
        <taxon>Bacteria division WOR-3</taxon>
    </lineage>
</organism>
<dbReference type="PANTHER" id="PTHR21039:SF0">
    <property type="entry name" value="HISTIDINOL-PHOSPHATASE"/>
    <property type="match status" value="1"/>
</dbReference>
<dbReference type="AlphaFoldDB" id="A0A1F4UCH0"/>
<dbReference type="UniPathway" id="UPA00031">
    <property type="reaction ID" value="UER00013"/>
</dbReference>
<gene>
    <name evidence="10" type="ORF">A2Y85_08310</name>
</gene>
<dbReference type="SUPFAM" id="SSF89550">
    <property type="entry name" value="PHP domain-like"/>
    <property type="match status" value="1"/>
</dbReference>
<dbReference type="InterPro" id="IPR016195">
    <property type="entry name" value="Pol/histidinol_Pase-like"/>
</dbReference>
<reference evidence="10 11" key="1">
    <citation type="journal article" date="2016" name="Nat. Commun.">
        <title>Thousands of microbial genomes shed light on interconnected biogeochemical processes in an aquifer system.</title>
        <authorList>
            <person name="Anantharaman K."/>
            <person name="Brown C.T."/>
            <person name="Hug L.A."/>
            <person name="Sharon I."/>
            <person name="Castelle C.J."/>
            <person name="Probst A.J."/>
            <person name="Thomas B.C."/>
            <person name="Singh A."/>
            <person name="Wilkins M.J."/>
            <person name="Karaoz U."/>
            <person name="Brodie E.L."/>
            <person name="Williams K.H."/>
            <person name="Hubbard S.S."/>
            <person name="Banfield J.F."/>
        </authorList>
    </citation>
    <scope>NUCLEOTIDE SEQUENCE [LARGE SCALE GENOMIC DNA]</scope>
</reference>
<evidence type="ECO:0000313" key="10">
    <source>
        <dbReference type="EMBL" id="OGC42621.1"/>
    </source>
</evidence>
<dbReference type="GO" id="GO:0000105">
    <property type="term" value="P:L-histidine biosynthetic process"/>
    <property type="evidence" value="ECO:0007669"/>
    <property type="project" value="UniProtKB-UniRule"/>
</dbReference>
<dbReference type="PANTHER" id="PTHR21039">
    <property type="entry name" value="HISTIDINOL PHOSPHATASE-RELATED"/>
    <property type="match status" value="1"/>
</dbReference>
<dbReference type="Gene3D" id="3.20.20.140">
    <property type="entry name" value="Metal-dependent hydrolases"/>
    <property type="match status" value="1"/>
</dbReference>
<dbReference type="Pfam" id="PF02811">
    <property type="entry name" value="PHP"/>
    <property type="match status" value="1"/>
</dbReference>
<dbReference type="EMBL" id="MEUM01000058">
    <property type="protein sequence ID" value="OGC42621.1"/>
    <property type="molecule type" value="Genomic_DNA"/>
</dbReference>
<keyword evidence="5 8" id="KW-0378">Hydrolase</keyword>
<evidence type="ECO:0000313" key="11">
    <source>
        <dbReference type="Proteomes" id="UP000177025"/>
    </source>
</evidence>
<dbReference type="Proteomes" id="UP000177025">
    <property type="component" value="Unassembled WGS sequence"/>
</dbReference>
<dbReference type="InterPro" id="IPR004013">
    <property type="entry name" value="PHP_dom"/>
</dbReference>
<dbReference type="InterPro" id="IPR010140">
    <property type="entry name" value="Histidinol_P_phosphatase_HisJ"/>
</dbReference>
<evidence type="ECO:0000256" key="6">
    <source>
        <dbReference type="ARBA" id="ARBA00023102"/>
    </source>
</evidence>
<dbReference type="CDD" id="cd12110">
    <property type="entry name" value="PHP_HisPPase_Hisj_like"/>
    <property type="match status" value="1"/>
</dbReference>
<evidence type="ECO:0000256" key="5">
    <source>
        <dbReference type="ARBA" id="ARBA00022801"/>
    </source>
</evidence>